<proteinExistence type="predicted"/>
<dbReference type="KEGG" id="vg:60323573"/>
<sequence>MTALSTGLSCNVFRSSLGDCTNKGATSVATAVTLVGYIAPGESTITELPRMDRPHAVSDRSPAVVMVESNLRGALPHLVPLDVVRGGCRPMMGGNHAGGDSRFGKLIEQVYGGPKCVSLLPVHDRIES</sequence>
<reference evidence="1 2" key="1">
    <citation type="submission" date="2019-07" db="EMBL/GenBank/DDBJ databases">
        <authorList>
            <person name="Divens A.M."/>
            <person name="Garlena R.A."/>
            <person name="Russell D.A."/>
            <person name="Pope W.H."/>
            <person name="Jacobs-Sera D."/>
            <person name="Hatfull G.F."/>
        </authorList>
    </citation>
    <scope>NUCLEOTIDE SEQUENCE [LARGE SCALE GENOMIC DNA]</scope>
</reference>
<name>A0A5J6TNK1_9CAUD</name>
<dbReference type="RefSeq" id="YP_009952126.1">
    <property type="nucleotide sequence ID" value="NC_051608.1"/>
</dbReference>
<gene>
    <name evidence="1" type="primary">73</name>
    <name evidence="1" type="ORF">PBI_EKDILAM_73</name>
</gene>
<dbReference type="Proteomes" id="UP000326609">
    <property type="component" value="Segment"/>
</dbReference>
<accession>A0A5J6TNK1</accession>
<keyword evidence="2" id="KW-1185">Reference proteome</keyword>
<protein>
    <submittedName>
        <fullName evidence="1">Uncharacterized protein</fullName>
    </submittedName>
</protein>
<dbReference type="EMBL" id="MN234199">
    <property type="protein sequence ID" value="QFG11497.1"/>
    <property type="molecule type" value="Genomic_DNA"/>
</dbReference>
<dbReference type="GeneID" id="60323573"/>
<evidence type="ECO:0000313" key="2">
    <source>
        <dbReference type="Proteomes" id="UP000326609"/>
    </source>
</evidence>
<evidence type="ECO:0000313" key="1">
    <source>
        <dbReference type="EMBL" id="QFG11497.1"/>
    </source>
</evidence>
<organism evidence="1 2">
    <name type="scientific">Mycobacterium phage Ekdilam</name>
    <dbReference type="NCBI Taxonomy" id="2599862"/>
    <lineage>
        <taxon>Viruses</taxon>
        <taxon>Duplodnaviria</taxon>
        <taxon>Heunggongvirae</taxon>
        <taxon>Uroviricota</taxon>
        <taxon>Caudoviricetes</taxon>
        <taxon>Weiservirinae</taxon>
        <taxon>Amginevirus</taxon>
        <taxon>Amginevirus ekdilam</taxon>
    </lineage>
</organism>